<evidence type="ECO:0000256" key="1">
    <source>
        <dbReference type="SAM" id="MobiDB-lite"/>
    </source>
</evidence>
<feature type="region of interest" description="Disordered" evidence="1">
    <location>
        <begin position="1"/>
        <end position="38"/>
    </location>
</feature>
<organism evidence="2 3">
    <name type="scientific">Panicum virgatum</name>
    <name type="common">Blackwell switchgrass</name>
    <dbReference type="NCBI Taxonomy" id="38727"/>
    <lineage>
        <taxon>Eukaryota</taxon>
        <taxon>Viridiplantae</taxon>
        <taxon>Streptophyta</taxon>
        <taxon>Embryophyta</taxon>
        <taxon>Tracheophyta</taxon>
        <taxon>Spermatophyta</taxon>
        <taxon>Magnoliopsida</taxon>
        <taxon>Liliopsida</taxon>
        <taxon>Poales</taxon>
        <taxon>Poaceae</taxon>
        <taxon>PACMAD clade</taxon>
        <taxon>Panicoideae</taxon>
        <taxon>Panicodae</taxon>
        <taxon>Paniceae</taxon>
        <taxon>Panicinae</taxon>
        <taxon>Panicum</taxon>
        <taxon>Panicum sect. Hiantes</taxon>
    </lineage>
</organism>
<feature type="compositionally biased region" description="Polar residues" evidence="1">
    <location>
        <begin position="1"/>
        <end position="10"/>
    </location>
</feature>
<dbReference type="Proteomes" id="UP000823388">
    <property type="component" value="Chromosome 9K"/>
</dbReference>
<evidence type="ECO:0000313" key="3">
    <source>
        <dbReference type="Proteomes" id="UP000823388"/>
    </source>
</evidence>
<dbReference type="EMBL" id="CM029053">
    <property type="protein sequence ID" value="KAG2549603.1"/>
    <property type="molecule type" value="Genomic_DNA"/>
</dbReference>
<proteinExistence type="predicted"/>
<protein>
    <submittedName>
        <fullName evidence="2">Uncharacterized protein</fullName>
    </submittedName>
</protein>
<sequence>MSPWSTSWHTAGTAPPLLGSFAPAPSSSHPYQMPPSAPSSWVPLAMPPPPPTNIMQAGRGPHPRRRRRRCHHRVRVRLRRVPRRERRPHEPVHQVHCRPLAHGALSEEDEVTNVSPATCSAQCLNLSVTSDLCSVFWLLGVHKACTLESMPISQDSLLPERPQRCSTLWTSFSCGWTLVQKGPPWPPPVQLERLLSMVFCCSVRKCKMKLLKGGIRDLIMLSNMISKHRAYVLCIHGKISWPPPILVWSSDQHQFNKSTCLWRDSLMCYSYLIIKFNFSGCLQSICLDQRNAVDKFQLDVKIFITNYSDYWTTVAPNSIWGSEVKIYTIICMLDRFKCNGAMANSFRVFLLSPLVQSRNSALIVWPGDLQLLVELKQCTNKKKSKVHQRSLNLLGCVI</sequence>
<accession>A0A8T0NK45</accession>
<name>A0A8T0NK45_PANVG</name>
<comment type="caution">
    <text evidence="2">The sequence shown here is derived from an EMBL/GenBank/DDBJ whole genome shotgun (WGS) entry which is preliminary data.</text>
</comment>
<gene>
    <name evidence="2" type="ORF">PVAP13_9KG230800</name>
</gene>
<reference evidence="2" key="1">
    <citation type="submission" date="2020-05" db="EMBL/GenBank/DDBJ databases">
        <title>WGS assembly of Panicum virgatum.</title>
        <authorList>
            <person name="Lovell J.T."/>
            <person name="Jenkins J."/>
            <person name="Shu S."/>
            <person name="Juenger T.E."/>
            <person name="Schmutz J."/>
        </authorList>
    </citation>
    <scope>NUCLEOTIDE SEQUENCE</scope>
    <source>
        <strain evidence="2">AP13</strain>
    </source>
</reference>
<evidence type="ECO:0000313" key="2">
    <source>
        <dbReference type="EMBL" id="KAG2549603.1"/>
    </source>
</evidence>
<keyword evidence="3" id="KW-1185">Reference proteome</keyword>
<dbReference type="AlphaFoldDB" id="A0A8T0NK45"/>